<evidence type="ECO:0000313" key="4">
    <source>
        <dbReference type="Proteomes" id="UP000683575"/>
    </source>
</evidence>
<comment type="similarity">
    <text evidence="1">Belongs to the bacterial two-domain DSD family.</text>
</comment>
<dbReference type="EMBL" id="CP077062">
    <property type="protein sequence ID" value="QWZ08740.1"/>
    <property type="molecule type" value="Genomic_DNA"/>
</dbReference>
<dbReference type="AlphaFoldDB" id="A0A975SZA8"/>
<comment type="function">
    <text evidence="1">Catalyzes the conversion of 3-dehydroshikimate to protocatechuate (3,4-dihydroxybenzoate), a common intermediate of quinate and shikimate degradation pathways.</text>
</comment>
<dbReference type="InterPro" id="IPR037523">
    <property type="entry name" value="VOC_core"/>
</dbReference>
<dbReference type="Pfam" id="PF01261">
    <property type="entry name" value="AP_endonuc_2"/>
    <property type="match status" value="1"/>
</dbReference>
<protein>
    <recommendedName>
        <fullName evidence="1">3-dehydroshikimate dehydratase</fullName>
        <shortName evidence="1">DSD</shortName>
        <ecNumber evidence="1">4.2.1.118</ecNumber>
    </recommendedName>
</protein>
<reference evidence="3" key="1">
    <citation type="submission" date="2021-06" db="EMBL/GenBank/DDBJ databases">
        <title>Complete genome sequence of Nocardioides sp. G188.</title>
        <authorList>
            <person name="Im W.-T."/>
        </authorList>
    </citation>
    <scope>NUCLEOTIDE SEQUENCE</scope>
    <source>
        <strain evidence="3">G188</strain>
    </source>
</reference>
<dbReference type="InterPro" id="IPR043700">
    <property type="entry name" value="DSD"/>
</dbReference>
<keyword evidence="1" id="KW-0479">Metal-binding</keyword>
<feature type="binding site" evidence="1">
    <location>
        <position position="191"/>
    </location>
    <ligand>
        <name>a divalent metal cation</name>
        <dbReference type="ChEBI" id="CHEBI:60240"/>
        <note>catalytic</note>
    </ligand>
</feature>
<gene>
    <name evidence="3" type="ORF">KRR39_02470</name>
</gene>
<dbReference type="PROSITE" id="PS51819">
    <property type="entry name" value="VOC"/>
    <property type="match status" value="1"/>
</dbReference>
<comment type="catalytic activity">
    <reaction evidence="1">
        <text>3-dehydroshikimate = 3,4-dihydroxybenzoate + H2O</text>
        <dbReference type="Rhea" id="RHEA:24848"/>
        <dbReference type="ChEBI" id="CHEBI:15377"/>
        <dbReference type="ChEBI" id="CHEBI:16630"/>
        <dbReference type="ChEBI" id="CHEBI:36241"/>
        <dbReference type="EC" id="4.2.1.118"/>
    </reaction>
</comment>
<evidence type="ECO:0000259" key="2">
    <source>
        <dbReference type="PROSITE" id="PS51819"/>
    </source>
</evidence>
<keyword evidence="3" id="KW-0413">Isomerase</keyword>
<dbReference type="PANTHER" id="PTHR12110:SF21">
    <property type="entry name" value="XYLOSE ISOMERASE-LIKE TIM BARREL DOMAIN-CONTAINING PROTEIN"/>
    <property type="match status" value="1"/>
</dbReference>
<sequence>MRTGIATLSVRGRLLDKLPAIAAAGFDGIEVFDNDLVACPAPPREVAARCADLGLAVDLFQPVRDAAGVAPEEFGRTLHRVRAKLAVAAELGAPVVLACSHVGDASVDDPDLLAEQLHALGEAASEHGITLAYEALAWGRHVHRVGQAWEAVQRAGHPAVTLAVDTFHMLARGDDGRALAGVPGDRIGFVQVADGPLLRMDLLEWSRHFRCFPGQGVLDVAGVVAASLEAGYRGPVSLEVFSDVVREADPFLTARDGYRSLVFLEDQLASRLRDPAAAAVTAQPPAPTRTDLAFVELANPDGSPEPAALLESLGFVRSGEHRSKPVSMWRNGDACVVLNDTRGGSRWHALGVVTPEVATVAARAKALLWPAVDRTRGAGEARLPGITSPSGVHVFVSAAAGAEDDWRGDFVPAADVPHAGWSGLDHVGIAVPAERLNEEVGFLRTVFDLQPAPVEEFWEPQGRLRSRALRPAHGDTRLVINVEDVRSRQPREGITQVAFGCEDLLAQVRLLRGRGVRLMAVPDNYYVDLAARFDLPEETVAELREHGVLYDRAGDGELLHVYTDVLATGFYVELLERRGGYDGYGSANTHVRLAAQPASS</sequence>
<keyword evidence="1" id="KW-0456">Lyase</keyword>
<dbReference type="InterPro" id="IPR050312">
    <property type="entry name" value="IolE/XylAMocC-like"/>
</dbReference>
<evidence type="ECO:0000313" key="3">
    <source>
        <dbReference type="EMBL" id="QWZ08740.1"/>
    </source>
</evidence>
<feature type="domain" description="VOC" evidence="2">
    <location>
        <begin position="423"/>
        <end position="564"/>
    </location>
</feature>
<dbReference type="PANTHER" id="PTHR12110">
    <property type="entry name" value="HYDROXYPYRUVATE ISOMERASE"/>
    <property type="match status" value="1"/>
</dbReference>
<keyword evidence="4" id="KW-1185">Reference proteome</keyword>
<dbReference type="GO" id="GO:0046872">
    <property type="term" value="F:metal ion binding"/>
    <property type="evidence" value="ECO:0007669"/>
    <property type="project" value="UniProtKB-UniRule"/>
</dbReference>
<comment type="cofactor">
    <cofactor evidence="1">
        <name>a divalent metal cation</name>
        <dbReference type="ChEBI" id="CHEBI:60240"/>
    </cofactor>
</comment>
<feature type="binding site" evidence="1">
    <location>
        <position position="134"/>
    </location>
    <ligand>
        <name>a divalent metal cation</name>
        <dbReference type="ChEBI" id="CHEBI:60240"/>
        <note>catalytic</note>
    </ligand>
</feature>
<dbReference type="GO" id="GO:0046565">
    <property type="term" value="F:3-dehydroshikimate dehydratase activity"/>
    <property type="evidence" value="ECO:0007669"/>
    <property type="project" value="UniProtKB-UniRule"/>
</dbReference>
<dbReference type="GO" id="GO:0016853">
    <property type="term" value="F:isomerase activity"/>
    <property type="evidence" value="ECO:0007669"/>
    <property type="project" value="UniProtKB-KW"/>
</dbReference>
<dbReference type="GO" id="GO:0046279">
    <property type="term" value="P:3,4-dihydroxybenzoate biosynthetic process"/>
    <property type="evidence" value="ECO:0007669"/>
    <property type="project" value="UniProtKB-UniRule"/>
</dbReference>
<dbReference type="HAMAP" id="MF_02238">
    <property type="entry name" value="DSD"/>
    <property type="match status" value="1"/>
</dbReference>
<dbReference type="RefSeq" id="WP_216940454.1">
    <property type="nucleotide sequence ID" value="NZ_CP077062.1"/>
</dbReference>
<proteinExistence type="inferred from homology"/>
<feature type="binding site" evidence="1">
    <location>
        <position position="239"/>
    </location>
    <ligand>
        <name>a divalent metal cation</name>
        <dbReference type="ChEBI" id="CHEBI:60240"/>
        <note>catalytic</note>
    </ligand>
</feature>
<comment type="caution">
    <text evidence="1">Lacks conserved residue(s) required for the propagation of feature annotation.</text>
</comment>
<organism evidence="3 4">
    <name type="scientific">Nocardioides panacis</name>
    <dbReference type="NCBI Taxonomy" id="2849501"/>
    <lineage>
        <taxon>Bacteria</taxon>
        <taxon>Bacillati</taxon>
        <taxon>Actinomycetota</taxon>
        <taxon>Actinomycetes</taxon>
        <taxon>Propionibacteriales</taxon>
        <taxon>Nocardioidaceae</taxon>
        <taxon>Nocardioides</taxon>
    </lineage>
</organism>
<dbReference type="Proteomes" id="UP000683575">
    <property type="component" value="Chromosome"/>
</dbReference>
<evidence type="ECO:0000256" key="1">
    <source>
        <dbReference type="HAMAP-Rule" id="MF_02238"/>
    </source>
</evidence>
<dbReference type="KEGG" id="nps:KRR39_02470"/>
<feature type="binding site" evidence="1">
    <location>
        <position position="165"/>
    </location>
    <ligand>
        <name>a divalent metal cation</name>
        <dbReference type="ChEBI" id="CHEBI:60240"/>
        <note>catalytic</note>
    </ligand>
</feature>
<accession>A0A975SZA8</accession>
<comment type="pathway">
    <text evidence="1">Aromatic compound metabolism; 3,4-dihydroxybenzoate biosynthesis.</text>
</comment>
<dbReference type="EC" id="4.2.1.118" evidence="1"/>
<name>A0A975SZA8_9ACTN</name>
<dbReference type="InterPro" id="IPR013022">
    <property type="entry name" value="Xyl_isomerase-like_TIM-brl"/>
</dbReference>